<reference evidence="1 2" key="1">
    <citation type="submission" date="2019-07" db="EMBL/GenBank/DDBJ databases">
        <title>Gramella aestuarii sp. nov., isolated from a tidal flat, and emended description of Gramella echinicola.</title>
        <authorList>
            <person name="Liu L."/>
        </authorList>
    </citation>
    <scope>NUCLEOTIDE SEQUENCE [LARGE SCALE GENOMIC DNA]</scope>
    <source>
        <strain evidence="1 2">BS12</strain>
    </source>
</reference>
<gene>
    <name evidence="1" type="ORF">FLP08_12865</name>
</gene>
<accession>A0A7K1LSK1</accession>
<dbReference type="GO" id="GO:0016788">
    <property type="term" value="F:hydrolase activity, acting on ester bonds"/>
    <property type="evidence" value="ECO:0007669"/>
    <property type="project" value="UniProtKB-ARBA"/>
</dbReference>
<evidence type="ECO:0000313" key="1">
    <source>
        <dbReference type="EMBL" id="MUP43470.1"/>
    </source>
</evidence>
<dbReference type="OrthoDB" id="7443339at2"/>
<proteinExistence type="predicted"/>
<keyword evidence="2" id="KW-1185">Reference proteome</keyword>
<dbReference type="InterPro" id="IPR036514">
    <property type="entry name" value="SGNH_hydro_sf"/>
</dbReference>
<dbReference type="RefSeq" id="WP_156277240.1">
    <property type="nucleotide sequence ID" value="NZ_BAABGI010000004.1"/>
</dbReference>
<dbReference type="SUPFAM" id="SSF52266">
    <property type="entry name" value="SGNH hydrolase"/>
    <property type="match status" value="1"/>
</dbReference>
<name>A0A7K1LSK1_9FLAO</name>
<dbReference type="EMBL" id="VJVW01000005">
    <property type="protein sequence ID" value="MUP43470.1"/>
    <property type="molecule type" value="Genomic_DNA"/>
</dbReference>
<dbReference type="PROSITE" id="PS51257">
    <property type="entry name" value="PROKAR_LIPOPROTEIN"/>
    <property type="match status" value="1"/>
</dbReference>
<protein>
    <submittedName>
        <fullName evidence="1">DUF4886 domain-containing protein</fullName>
    </submittedName>
</protein>
<evidence type="ECO:0000313" key="2">
    <source>
        <dbReference type="Proteomes" id="UP000460416"/>
    </source>
</evidence>
<organism evidence="1 2">
    <name type="scientific">Christiangramia aestuarii</name>
    <dbReference type="NCBI Taxonomy" id="1028746"/>
    <lineage>
        <taxon>Bacteria</taxon>
        <taxon>Pseudomonadati</taxon>
        <taxon>Bacteroidota</taxon>
        <taxon>Flavobacteriia</taxon>
        <taxon>Flavobacteriales</taxon>
        <taxon>Flavobacteriaceae</taxon>
        <taxon>Christiangramia</taxon>
    </lineage>
</organism>
<dbReference type="AlphaFoldDB" id="A0A7K1LSK1"/>
<comment type="caution">
    <text evidence="1">The sequence shown here is derived from an EMBL/GenBank/DDBJ whole genome shotgun (WGS) entry which is preliminary data.</text>
</comment>
<dbReference type="Proteomes" id="UP000460416">
    <property type="component" value="Unassembled WGS sequence"/>
</dbReference>
<dbReference type="Gene3D" id="3.40.50.1110">
    <property type="entry name" value="SGNH hydrolase"/>
    <property type="match status" value="1"/>
</dbReference>
<sequence>MKKILLLLIVTISLGCNSNQERKASEKLKVLFIGNSLTYYHDMPMILQQMLNETHPGIKVEQITFPGYSLSSHLKNIVLERFEDRVNTREKSADEVTETEKKIREKDWDIIVLQTGGVRVLIPEVRNSEVDWAIKEIQDLSSSQFYLFQTWVTETKYPKKYCYPAILIDPARSMEEEVCSAEMLNEAQHYENLLSGYTELSRANNIELTSHAKIFMKIKKDHPELELIEDGVHPSEKGAFLSACIFYNLLSGKEAEDLKFSANLPAGIAEILKKAAS</sequence>